<sequence length="499" mass="56505">MKVDIVNLSVSLDTEHEEVVNEMTEKHGIIVTKAAGNCGPVYSSLYETDVKIKNMFIIGSVFTKKDDFKSDAIIPTYSSRGPGDNGSRGISFVAPGDAITAVPRYCSIKHEILYGTSFSAPNAAGIIACLLSALKDNGIKYSVSSIKTALEKTAFLPKDGDVLGFGHGIIQIYDAFKFMKNFDLGIVQNYSNRKRKLKIISDESSKNGIFVRLNNNENDAIKDRYKIKLSKNDANLGPCNPKRIKLQSTTKPKNANFVLHSKITKNNSFKIAIQKHKLKYGALNYTEIHGILFSKISYFKQLFHLPITVISPKKVTKEEGYCIKENQLKLSPNVPHRFFILPPKECFQCIVTVAVETRASLYLQYSIENIYVSSTTGKWLEFNETTKMLTSDIKIYGNRIHEITIFPDIYEPIICDIEIQFYGIEVIKNSLENKNVEQNVITFNNNLQNLHATLIMEFVNVSFKLSPIHFNFETNKSQYDICENDCLKITYNFTRMFKS</sequence>
<feature type="domain" description="Peptidase S8/S53" evidence="6">
    <location>
        <begin position="2"/>
        <end position="167"/>
    </location>
</feature>
<dbReference type="PROSITE" id="PS51892">
    <property type="entry name" value="SUBTILASE"/>
    <property type="match status" value="1"/>
</dbReference>
<dbReference type="GO" id="GO:0004252">
    <property type="term" value="F:serine-type endopeptidase activity"/>
    <property type="evidence" value="ECO:0007669"/>
    <property type="project" value="InterPro"/>
</dbReference>
<name>A0A914QVE4_9BILA</name>
<dbReference type="InterPro" id="IPR000209">
    <property type="entry name" value="Peptidase_S8/S53_dom"/>
</dbReference>
<dbReference type="PROSITE" id="PS00138">
    <property type="entry name" value="SUBTILASE_SER"/>
    <property type="match status" value="1"/>
</dbReference>
<dbReference type="PANTHER" id="PTHR43806">
    <property type="entry name" value="PEPTIDASE S8"/>
    <property type="match status" value="1"/>
</dbReference>
<dbReference type="InterPro" id="IPR046940">
    <property type="entry name" value="TPPII_Ig-like_sf"/>
</dbReference>
<comment type="caution">
    <text evidence="5">Lacks conserved residue(s) required for the propagation of feature annotation.</text>
</comment>
<dbReference type="Pfam" id="PF00082">
    <property type="entry name" value="Peptidase_S8"/>
    <property type="match status" value="1"/>
</dbReference>
<dbReference type="InterPro" id="IPR050131">
    <property type="entry name" value="Peptidase_S8_subtilisin-like"/>
</dbReference>
<protein>
    <submittedName>
        <fullName evidence="8">Peptidase S8/S53 domain-containing protein</fullName>
    </submittedName>
</protein>
<evidence type="ECO:0000313" key="7">
    <source>
        <dbReference type="Proteomes" id="UP000887578"/>
    </source>
</evidence>
<reference evidence="8" key="1">
    <citation type="submission" date="2022-11" db="UniProtKB">
        <authorList>
            <consortium name="WormBaseParasite"/>
        </authorList>
    </citation>
    <scope>IDENTIFICATION</scope>
</reference>
<evidence type="ECO:0000256" key="4">
    <source>
        <dbReference type="ARBA" id="ARBA00022825"/>
    </source>
</evidence>
<dbReference type="Proteomes" id="UP000887578">
    <property type="component" value="Unplaced"/>
</dbReference>
<evidence type="ECO:0000256" key="5">
    <source>
        <dbReference type="PROSITE-ProRule" id="PRU01240"/>
    </source>
</evidence>
<evidence type="ECO:0000256" key="1">
    <source>
        <dbReference type="ARBA" id="ARBA00011073"/>
    </source>
</evidence>
<dbReference type="GO" id="GO:0006508">
    <property type="term" value="P:proteolysis"/>
    <property type="evidence" value="ECO:0007669"/>
    <property type="project" value="UniProtKB-KW"/>
</dbReference>
<dbReference type="GO" id="GO:0008240">
    <property type="term" value="F:tripeptidyl-peptidase activity"/>
    <property type="evidence" value="ECO:0007669"/>
    <property type="project" value="TreeGrafter"/>
</dbReference>
<dbReference type="InterPro" id="IPR036852">
    <property type="entry name" value="Peptidase_S8/S53_dom_sf"/>
</dbReference>
<dbReference type="WBParaSite" id="PDA_v2.g7973.t1">
    <property type="protein sequence ID" value="PDA_v2.g7973.t1"/>
    <property type="gene ID" value="PDA_v2.g7973"/>
</dbReference>
<dbReference type="InterPro" id="IPR023828">
    <property type="entry name" value="Peptidase_S8_Ser-AS"/>
</dbReference>
<comment type="similarity">
    <text evidence="1 5">Belongs to the peptidase S8 family.</text>
</comment>
<dbReference type="GO" id="GO:0005829">
    <property type="term" value="C:cytosol"/>
    <property type="evidence" value="ECO:0007669"/>
    <property type="project" value="TreeGrafter"/>
</dbReference>
<evidence type="ECO:0000256" key="2">
    <source>
        <dbReference type="ARBA" id="ARBA00022670"/>
    </source>
</evidence>
<dbReference type="SUPFAM" id="SSF52743">
    <property type="entry name" value="Subtilisin-like"/>
    <property type="match status" value="1"/>
</dbReference>
<keyword evidence="4" id="KW-0720">Serine protease</keyword>
<organism evidence="7 8">
    <name type="scientific">Panagrolaimus davidi</name>
    <dbReference type="NCBI Taxonomy" id="227884"/>
    <lineage>
        <taxon>Eukaryota</taxon>
        <taxon>Metazoa</taxon>
        <taxon>Ecdysozoa</taxon>
        <taxon>Nematoda</taxon>
        <taxon>Chromadorea</taxon>
        <taxon>Rhabditida</taxon>
        <taxon>Tylenchina</taxon>
        <taxon>Panagrolaimomorpha</taxon>
        <taxon>Panagrolaimoidea</taxon>
        <taxon>Panagrolaimidae</taxon>
        <taxon>Panagrolaimus</taxon>
    </lineage>
</organism>
<proteinExistence type="inferred from homology"/>
<evidence type="ECO:0000256" key="3">
    <source>
        <dbReference type="ARBA" id="ARBA00022801"/>
    </source>
</evidence>
<accession>A0A914QVE4</accession>
<keyword evidence="3" id="KW-0378">Hydrolase</keyword>
<keyword evidence="7" id="KW-1185">Reference proteome</keyword>
<keyword evidence="2" id="KW-0645">Protease</keyword>
<dbReference type="PANTHER" id="PTHR43806:SF14">
    <property type="entry name" value="TRIPEPTIDYL-PEPTIDASE 2"/>
    <property type="match status" value="1"/>
</dbReference>
<dbReference type="Gene3D" id="2.60.40.3170">
    <property type="match status" value="1"/>
</dbReference>
<dbReference type="AlphaFoldDB" id="A0A914QVE4"/>
<dbReference type="Gene3D" id="3.40.50.200">
    <property type="entry name" value="Peptidase S8/S53 domain"/>
    <property type="match status" value="1"/>
</dbReference>
<evidence type="ECO:0000313" key="8">
    <source>
        <dbReference type="WBParaSite" id="PDA_v2.g7973.t1"/>
    </source>
</evidence>
<evidence type="ECO:0000259" key="6">
    <source>
        <dbReference type="Pfam" id="PF00082"/>
    </source>
</evidence>